<feature type="chain" id="PRO_5023019934" description="Lipoprotein" evidence="1">
    <location>
        <begin position="22"/>
        <end position="354"/>
    </location>
</feature>
<proteinExistence type="predicted"/>
<organism evidence="2">
    <name type="scientific">uncultured bacterium</name>
    <name type="common">gcode 4</name>
    <dbReference type="NCBI Taxonomy" id="1234023"/>
    <lineage>
        <taxon>Bacteria</taxon>
        <taxon>environmental samples</taxon>
    </lineage>
</organism>
<comment type="caution">
    <text evidence="2">The sequence shown here is derived from an EMBL/GenBank/DDBJ whole genome shotgun (WGS) entry which is preliminary data.</text>
</comment>
<dbReference type="PROSITE" id="PS51257">
    <property type="entry name" value="PROKAR_LIPOPROTEIN"/>
    <property type="match status" value="1"/>
</dbReference>
<evidence type="ECO:0000256" key="1">
    <source>
        <dbReference type="SAM" id="SignalP"/>
    </source>
</evidence>
<reference evidence="2" key="1">
    <citation type="journal article" date="2012" name="Science">
        <title>Fermentation, hydrogen, and sulfur metabolism in multiple uncultivated bacterial phyla.</title>
        <authorList>
            <person name="Wrighton K.C."/>
            <person name="Thomas B.C."/>
            <person name="Sharon I."/>
            <person name="Miller C.S."/>
            <person name="Castelle C.J."/>
            <person name="VerBerkmoes N.C."/>
            <person name="Wilkins M.J."/>
            <person name="Hettich R.L."/>
            <person name="Lipton M.S."/>
            <person name="Williams K.H."/>
            <person name="Long P.E."/>
            <person name="Banfield J.F."/>
        </authorList>
    </citation>
    <scope>NUCLEOTIDE SEQUENCE [LARGE SCALE GENOMIC DNA]</scope>
</reference>
<keyword evidence="1" id="KW-0732">Signal</keyword>
<evidence type="ECO:0000313" key="2">
    <source>
        <dbReference type="EMBL" id="EKD30188.1"/>
    </source>
</evidence>
<feature type="signal peptide" evidence="1">
    <location>
        <begin position="1"/>
        <end position="21"/>
    </location>
</feature>
<gene>
    <name evidence="2" type="ORF">ACD_78C00128G0003</name>
</gene>
<name>K1YD81_9BACT</name>
<sequence length="354" mass="39864">MKKPLLAIFLAIFLTSSLSSCFWNKEETKHDVLYYKNLWKETFRSYQAAVTKIPKKGKFDFELGTMVSGDGKALSEFGGMKFQEKFSSMSIGFLGDYNFEDEEHPSMDATVKVYLNKRSFGAGDIDITFRIDGSGAVAYSLNHLDRATLEFFGAPKDLTDSLMLAYDENKGKLISSDARAEFLKEIFATLVVSKKNSPLRENSKEEEGKIIDAFLDTEVLEIIGGVEKEEDIATLTLKLNPDNVVTFLNRVATILGGDEAKKEFDGNKDFLSSFTIAGTMDIQDKKIIDSRILSEIPLSSIDVKTGEKIYDALVTENKFMYANPERFDVDITTLISTKNTPDNKLQLHFRWLIK</sequence>
<protein>
    <recommendedName>
        <fullName evidence="3">Lipoprotein</fullName>
    </recommendedName>
</protein>
<accession>K1YD81</accession>
<evidence type="ECO:0008006" key="3">
    <source>
        <dbReference type="Google" id="ProtNLM"/>
    </source>
</evidence>
<dbReference type="AlphaFoldDB" id="K1YD81"/>
<dbReference type="EMBL" id="AMFJ01034128">
    <property type="protein sequence ID" value="EKD30188.1"/>
    <property type="molecule type" value="Genomic_DNA"/>
</dbReference>